<protein>
    <recommendedName>
        <fullName evidence="2">ATP-grasp domain-containing protein</fullName>
    </recommendedName>
</protein>
<dbReference type="Gene3D" id="3.30.1490.20">
    <property type="entry name" value="ATP-grasp fold, A domain"/>
    <property type="match status" value="1"/>
</dbReference>
<gene>
    <name evidence="3" type="ORF">RH857_06030</name>
</gene>
<dbReference type="EMBL" id="JAVKGT010000012">
    <property type="protein sequence ID" value="MDR5711691.1"/>
    <property type="molecule type" value="Genomic_DNA"/>
</dbReference>
<keyword evidence="4" id="KW-1185">Reference proteome</keyword>
<comment type="caution">
    <text evidence="3">The sequence shown here is derived from an EMBL/GenBank/DDBJ whole genome shotgun (WGS) entry which is preliminary data.</text>
</comment>
<organism evidence="3 4">
    <name type="scientific">Nesterenkonia flava</name>
    <dbReference type="NCBI Taxonomy" id="469799"/>
    <lineage>
        <taxon>Bacteria</taxon>
        <taxon>Bacillati</taxon>
        <taxon>Actinomycetota</taxon>
        <taxon>Actinomycetes</taxon>
        <taxon>Micrococcales</taxon>
        <taxon>Micrococcaceae</taxon>
        <taxon>Nesterenkonia</taxon>
    </lineage>
</organism>
<evidence type="ECO:0000256" key="1">
    <source>
        <dbReference type="PROSITE-ProRule" id="PRU00409"/>
    </source>
</evidence>
<dbReference type="Proteomes" id="UP001260872">
    <property type="component" value="Unassembled WGS sequence"/>
</dbReference>
<evidence type="ECO:0000259" key="2">
    <source>
        <dbReference type="PROSITE" id="PS50975"/>
    </source>
</evidence>
<proteinExistence type="predicted"/>
<dbReference type="PANTHER" id="PTHR21621:SF0">
    <property type="entry name" value="BETA-CITRYLGLUTAMATE SYNTHASE B-RELATED"/>
    <property type="match status" value="1"/>
</dbReference>
<keyword evidence="1" id="KW-0067">ATP-binding</keyword>
<name>A0ABU1FSQ3_9MICC</name>
<evidence type="ECO:0000313" key="3">
    <source>
        <dbReference type="EMBL" id="MDR5711691.1"/>
    </source>
</evidence>
<feature type="domain" description="ATP-grasp" evidence="2">
    <location>
        <begin position="89"/>
        <end position="344"/>
    </location>
</feature>
<dbReference type="RefSeq" id="WP_310537073.1">
    <property type="nucleotide sequence ID" value="NZ_BAAAOC010000023.1"/>
</dbReference>
<dbReference type="Gene3D" id="3.30.470.20">
    <property type="entry name" value="ATP-grasp fold, B domain"/>
    <property type="match status" value="1"/>
</dbReference>
<dbReference type="InterPro" id="IPR013815">
    <property type="entry name" value="ATP_grasp_subdomain_1"/>
</dbReference>
<dbReference type="PROSITE" id="PS50975">
    <property type="entry name" value="ATP_GRASP"/>
    <property type="match status" value="1"/>
</dbReference>
<dbReference type="InterPro" id="IPR011761">
    <property type="entry name" value="ATP-grasp"/>
</dbReference>
<dbReference type="PANTHER" id="PTHR21621">
    <property type="entry name" value="RIBOSOMAL PROTEIN S6 MODIFICATION PROTEIN"/>
    <property type="match status" value="1"/>
</dbReference>
<keyword evidence="1" id="KW-0547">Nucleotide-binding</keyword>
<sequence length="349" mass="37319">MNTVVTRFISEYAASEKPAEYVLKGRYAERPRGILISALKRFNGSVVAASGKQRVVMHRGQVAGGFQVNLTSLSGVEAYEASRSTTVAKAYFSSVGVPVPRGRSFSPRRFQEALEYLAGWKGAPLVLKPSTTTGGRGVVRGIRTAQDLEKAWEIASAVRVRGLGGTNELILEEQIEGIDVRAFIAGERVVAATARIPLFAVGDGRRNLAQLTDRALRSRTGNPVLLENPISRDDILKANALDPSEVPAAGEVTLLSSRVGLQDGGLTVDVTDAMSPELRELAVRAAWSVPGCPVTGVDLLVPSLNSSEDAVVLQIDVEAPLAVHHFPWVGSTRPVAEAVARSIIRHGRN</sequence>
<accession>A0ABU1FSQ3</accession>
<reference evidence="4" key="1">
    <citation type="submission" date="2023-07" db="EMBL/GenBank/DDBJ databases">
        <title>Description of three actinobacteria isolated from air of manufacturing shop in a pharmaceutical factory.</title>
        <authorList>
            <person name="Zhang D.-F."/>
        </authorList>
    </citation>
    <scope>NUCLEOTIDE SEQUENCE [LARGE SCALE GENOMIC DNA]</scope>
    <source>
        <strain evidence="4">CCTCC AB 207010</strain>
    </source>
</reference>
<dbReference type="SUPFAM" id="SSF56059">
    <property type="entry name" value="Glutathione synthetase ATP-binding domain-like"/>
    <property type="match status" value="1"/>
</dbReference>
<evidence type="ECO:0000313" key="4">
    <source>
        <dbReference type="Proteomes" id="UP001260872"/>
    </source>
</evidence>